<dbReference type="InterPro" id="IPR037038">
    <property type="entry name" value="HepT-like_sf"/>
</dbReference>
<evidence type="ECO:0000256" key="4">
    <source>
        <dbReference type="ARBA" id="ARBA00024207"/>
    </source>
</evidence>
<dbReference type="GO" id="GO:0016787">
    <property type="term" value="F:hydrolase activity"/>
    <property type="evidence" value="ECO:0007669"/>
    <property type="project" value="UniProtKB-KW"/>
</dbReference>
<dbReference type="GO" id="GO:0004540">
    <property type="term" value="F:RNA nuclease activity"/>
    <property type="evidence" value="ECO:0007669"/>
    <property type="project" value="InterPro"/>
</dbReference>
<dbReference type="Pfam" id="PF01934">
    <property type="entry name" value="HepT-like"/>
    <property type="match status" value="1"/>
</dbReference>
<proteinExistence type="inferred from homology"/>
<protein>
    <recommendedName>
        <fullName evidence="7">DUF86 domain-containing protein</fullName>
    </recommendedName>
</protein>
<evidence type="ECO:0000313" key="5">
    <source>
        <dbReference type="EMBL" id="BBO81253.1"/>
    </source>
</evidence>
<dbReference type="SUPFAM" id="SSF81593">
    <property type="entry name" value="Nucleotidyltransferase substrate binding subunit/domain"/>
    <property type="match status" value="1"/>
</dbReference>
<evidence type="ECO:0000313" key="6">
    <source>
        <dbReference type="Proteomes" id="UP000425960"/>
    </source>
</evidence>
<dbReference type="KEGG" id="dov:DSCO28_18190"/>
<sequence length="148" mass="17620">MDDPIKDHLKHLNKYYLLLLESRQVAFSEFNSSLLYQGSTERFLQLAIESCINIGNRLLSLYQFTKPVAMPGTYADIFKELGRLGVVDNEFMQRLIKMARFRNRLVHLYWDIDPESIYRFLQENLNDFKLFQQNVIDFLHKNELPPED</sequence>
<accession>A0A5K7ZRD6</accession>
<keyword evidence="3" id="KW-0378">Hydrolase</keyword>
<evidence type="ECO:0000256" key="1">
    <source>
        <dbReference type="ARBA" id="ARBA00022649"/>
    </source>
</evidence>
<organism evidence="5 6">
    <name type="scientific">Desulfosarcina ovata subsp. sediminis</name>
    <dbReference type="NCBI Taxonomy" id="885957"/>
    <lineage>
        <taxon>Bacteria</taxon>
        <taxon>Pseudomonadati</taxon>
        <taxon>Thermodesulfobacteriota</taxon>
        <taxon>Desulfobacteria</taxon>
        <taxon>Desulfobacterales</taxon>
        <taxon>Desulfosarcinaceae</taxon>
        <taxon>Desulfosarcina</taxon>
    </lineage>
</organism>
<evidence type="ECO:0000256" key="2">
    <source>
        <dbReference type="ARBA" id="ARBA00022722"/>
    </source>
</evidence>
<dbReference type="NCBIfam" id="NF047751">
    <property type="entry name" value="HepT_toxin"/>
    <property type="match status" value="1"/>
</dbReference>
<keyword evidence="1" id="KW-1277">Toxin-antitoxin system</keyword>
<dbReference type="PANTHER" id="PTHR33397">
    <property type="entry name" value="UPF0331 PROTEIN YUTE"/>
    <property type="match status" value="1"/>
</dbReference>
<dbReference type="Proteomes" id="UP000425960">
    <property type="component" value="Chromosome"/>
</dbReference>
<comment type="similarity">
    <text evidence="4">Belongs to the HepT RNase toxin family.</text>
</comment>
<dbReference type="InterPro" id="IPR008201">
    <property type="entry name" value="HepT-like"/>
</dbReference>
<dbReference type="InterPro" id="IPR052379">
    <property type="entry name" value="Type_VII_TA_RNase"/>
</dbReference>
<dbReference type="EMBL" id="AP021876">
    <property type="protein sequence ID" value="BBO81253.1"/>
    <property type="molecule type" value="Genomic_DNA"/>
</dbReference>
<keyword evidence="2" id="KW-0540">Nuclease</keyword>
<name>A0A5K7ZRD6_9BACT</name>
<evidence type="ECO:0000256" key="3">
    <source>
        <dbReference type="ARBA" id="ARBA00022801"/>
    </source>
</evidence>
<dbReference type="AlphaFoldDB" id="A0A5K7ZRD6"/>
<dbReference type="Gene3D" id="1.20.120.580">
    <property type="entry name" value="bsu32300-like"/>
    <property type="match status" value="1"/>
</dbReference>
<dbReference type="RefSeq" id="WP_155322007.1">
    <property type="nucleotide sequence ID" value="NZ_AP021876.1"/>
</dbReference>
<evidence type="ECO:0008006" key="7">
    <source>
        <dbReference type="Google" id="ProtNLM"/>
    </source>
</evidence>
<gene>
    <name evidence="5" type="ORF">DSCO28_18190</name>
</gene>
<reference evidence="5 6" key="1">
    <citation type="submission" date="2019-11" db="EMBL/GenBank/DDBJ databases">
        <title>Comparative genomics of hydrocarbon-degrading Desulfosarcina strains.</title>
        <authorList>
            <person name="Watanabe M."/>
            <person name="Kojima H."/>
            <person name="Fukui M."/>
        </authorList>
    </citation>
    <scope>NUCLEOTIDE SEQUENCE [LARGE SCALE GENOMIC DNA]</scope>
    <source>
        <strain evidence="5 6">28bB2T</strain>
    </source>
</reference>
<dbReference type="PANTHER" id="PTHR33397:SF5">
    <property type="entry name" value="RNASE YUTE-RELATED"/>
    <property type="match status" value="1"/>
</dbReference>
<dbReference type="GO" id="GO:0110001">
    <property type="term" value="C:toxin-antitoxin complex"/>
    <property type="evidence" value="ECO:0007669"/>
    <property type="project" value="InterPro"/>
</dbReference>